<dbReference type="InParanoid" id="A0A1X7UQY3"/>
<dbReference type="PROSITE" id="PS50802">
    <property type="entry name" value="OTU"/>
    <property type="match status" value="1"/>
</dbReference>
<dbReference type="Pfam" id="PF02338">
    <property type="entry name" value="OTU"/>
    <property type="match status" value="1"/>
</dbReference>
<dbReference type="EnsemblMetazoa" id="Aqu2.1.29807_001">
    <property type="protein sequence ID" value="Aqu2.1.29807_001"/>
    <property type="gene ID" value="Aqu2.1.29807"/>
</dbReference>
<feature type="domain" description="OTU" evidence="1">
    <location>
        <begin position="36"/>
        <end position="181"/>
    </location>
</feature>
<dbReference type="AlphaFoldDB" id="A0A1X7UQY3"/>
<name>A0A1X7UQY3_AMPQE</name>
<dbReference type="InterPro" id="IPR003323">
    <property type="entry name" value="OTU_dom"/>
</dbReference>
<dbReference type="CDD" id="cd22755">
    <property type="entry name" value="OTU_CeDUB-like"/>
    <property type="match status" value="1"/>
</dbReference>
<evidence type="ECO:0000313" key="2">
    <source>
        <dbReference type="EnsemblMetazoa" id="Aqu2.1.29807_001"/>
    </source>
</evidence>
<evidence type="ECO:0000259" key="1">
    <source>
        <dbReference type="PROSITE" id="PS50802"/>
    </source>
</evidence>
<sequence length="183" mass="20964">RLGTEAVAIISKLSGIAVVQHVDAVKHVPCREIAPHIRDEIVVDGACFYRTISKAITGTEDNHFAVCMSLINLMLDPANVLAFGRLVRAGIYYNTDALKAVRSHINRHKLYFGTSWSTEYEVFAAATMFQVKIMVFSEYSNYRHWHIYVPRFTNKTCMTPMKVMLYLYHINHNHYDLVIPVLD</sequence>
<organism evidence="2">
    <name type="scientific">Amphimedon queenslandica</name>
    <name type="common">Sponge</name>
    <dbReference type="NCBI Taxonomy" id="400682"/>
    <lineage>
        <taxon>Eukaryota</taxon>
        <taxon>Metazoa</taxon>
        <taxon>Porifera</taxon>
        <taxon>Demospongiae</taxon>
        <taxon>Heteroscleromorpha</taxon>
        <taxon>Haplosclerida</taxon>
        <taxon>Niphatidae</taxon>
        <taxon>Amphimedon</taxon>
    </lineage>
</organism>
<dbReference type="InterPro" id="IPR038765">
    <property type="entry name" value="Papain-like_cys_pep_sf"/>
</dbReference>
<reference evidence="2" key="1">
    <citation type="submission" date="2017-05" db="UniProtKB">
        <authorList>
            <consortium name="EnsemblMetazoa"/>
        </authorList>
    </citation>
    <scope>IDENTIFICATION</scope>
</reference>
<dbReference type="Gene3D" id="3.90.70.80">
    <property type="match status" value="1"/>
</dbReference>
<proteinExistence type="predicted"/>
<accession>A0A1X7UQY3</accession>
<protein>
    <recommendedName>
        <fullName evidence="1">OTU domain-containing protein</fullName>
    </recommendedName>
</protein>
<dbReference type="SUPFAM" id="SSF54001">
    <property type="entry name" value="Cysteine proteinases"/>
    <property type="match status" value="1"/>
</dbReference>